<keyword evidence="3" id="KW-1185">Reference proteome</keyword>
<feature type="compositionally biased region" description="Pro residues" evidence="1">
    <location>
        <begin position="1"/>
        <end position="12"/>
    </location>
</feature>
<reference evidence="2" key="1">
    <citation type="journal article" date="2020" name="Stud. Mycol.">
        <title>101 Dothideomycetes genomes: a test case for predicting lifestyles and emergence of pathogens.</title>
        <authorList>
            <person name="Haridas S."/>
            <person name="Albert R."/>
            <person name="Binder M."/>
            <person name="Bloem J."/>
            <person name="Labutti K."/>
            <person name="Salamov A."/>
            <person name="Andreopoulos B."/>
            <person name="Baker S."/>
            <person name="Barry K."/>
            <person name="Bills G."/>
            <person name="Bluhm B."/>
            <person name="Cannon C."/>
            <person name="Castanera R."/>
            <person name="Culley D."/>
            <person name="Daum C."/>
            <person name="Ezra D."/>
            <person name="Gonzalez J."/>
            <person name="Henrissat B."/>
            <person name="Kuo A."/>
            <person name="Liang C."/>
            <person name="Lipzen A."/>
            <person name="Lutzoni F."/>
            <person name="Magnuson J."/>
            <person name="Mondo S."/>
            <person name="Nolan M."/>
            <person name="Ohm R."/>
            <person name="Pangilinan J."/>
            <person name="Park H.-J."/>
            <person name="Ramirez L."/>
            <person name="Alfaro M."/>
            <person name="Sun H."/>
            <person name="Tritt A."/>
            <person name="Yoshinaga Y."/>
            <person name="Zwiers L.-H."/>
            <person name="Turgeon B."/>
            <person name="Goodwin S."/>
            <person name="Spatafora J."/>
            <person name="Crous P."/>
            <person name="Grigoriev I."/>
        </authorList>
    </citation>
    <scope>NUCLEOTIDE SEQUENCE</scope>
    <source>
        <strain evidence="2">CBS 161.51</strain>
    </source>
</reference>
<dbReference type="EMBL" id="ML976110">
    <property type="protein sequence ID" value="KAF1938239.1"/>
    <property type="molecule type" value="Genomic_DNA"/>
</dbReference>
<evidence type="ECO:0000313" key="3">
    <source>
        <dbReference type="Proteomes" id="UP000800038"/>
    </source>
</evidence>
<dbReference type="AlphaFoldDB" id="A0A6A5SFP8"/>
<dbReference type="Proteomes" id="UP000800038">
    <property type="component" value="Unassembled WGS sequence"/>
</dbReference>
<accession>A0A6A5SFP8</accession>
<name>A0A6A5SFP8_9PLEO</name>
<protein>
    <submittedName>
        <fullName evidence="2">Uncharacterized protein</fullName>
    </submittedName>
</protein>
<feature type="region of interest" description="Disordered" evidence="1">
    <location>
        <begin position="1"/>
        <end position="54"/>
    </location>
</feature>
<gene>
    <name evidence="2" type="ORF">EJ02DRAFT_457997</name>
</gene>
<evidence type="ECO:0000313" key="2">
    <source>
        <dbReference type="EMBL" id="KAF1938239.1"/>
    </source>
</evidence>
<organism evidence="2 3">
    <name type="scientific">Clathrospora elynae</name>
    <dbReference type="NCBI Taxonomy" id="706981"/>
    <lineage>
        <taxon>Eukaryota</taxon>
        <taxon>Fungi</taxon>
        <taxon>Dikarya</taxon>
        <taxon>Ascomycota</taxon>
        <taxon>Pezizomycotina</taxon>
        <taxon>Dothideomycetes</taxon>
        <taxon>Pleosporomycetidae</taxon>
        <taxon>Pleosporales</taxon>
        <taxon>Diademaceae</taxon>
        <taxon>Clathrospora</taxon>
    </lineage>
</organism>
<proteinExistence type="predicted"/>
<evidence type="ECO:0000256" key="1">
    <source>
        <dbReference type="SAM" id="MobiDB-lite"/>
    </source>
</evidence>
<sequence length="96" mass="10391">MPFPPLLQPPPTVASLTRQNCKQGSQHGLTDPNLGVRATRSHLNPPHQTLQSQSATLRAIKAASTASQTQIWERAGKDGLALQPLLPLPYTNDSYP</sequence>
<feature type="compositionally biased region" description="Polar residues" evidence="1">
    <location>
        <begin position="14"/>
        <end position="28"/>
    </location>
</feature>